<proteinExistence type="evidence at transcript level"/>
<dbReference type="InterPro" id="IPR007117">
    <property type="entry name" value="Expansin_CBD"/>
</dbReference>
<evidence type="ECO:0000313" key="2">
    <source>
        <dbReference type="EMBL" id="ADE77703.1"/>
    </source>
</evidence>
<reference evidence="2" key="1">
    <citation type="submission" date="2010-04" db="EMBL/GenBank/DDBJ databases">
        <authorList>
            <person name="Reid K.E."/>
            <person name="Liao N."/>
            <person name="Chan S."/>
            <person name="Docking R."/>
            <person name="Taylor G."/>
            <person name="Moore R."/>
            <person name="Mayo M."/>
            <person name="Munro S."/>
            <person name="King J."/>
            <person name="Yanchuk A."/>
            <person name="Holt R."/>
            <person name="Jones S."/>
            <person name="Marra M."/>
            <person name="Ritland C.E."/>
            <person name="Ritland K."/>
            <person name="Bohlmann J."/>
        </authorList>
    </citation>
    <scope>NUCLEOTIDE SEQUENCE</scope>
    <source>
        <tissue evidence="2">Bud</tissue>
    </source>
</reference>
<dbReference type="Gene3D" id="2.60.40.760">
    <property type="entry name" value="Expansin, cellulose-binding-like domain"/>
    <property type="match status" value="1"/>
</dbReference>
<dbReference type="EMBL" id="BT124454">
    <property type="protein sequence ID" value="ADE77703.1"/>
    <property type="molecule type" value="mRNA"/>
</dbReference>
<sequence>MQQTWGANWSLNSDPLQAPFSIRLKCLSTGRTLTANNVIPQNWQSTMNNKLILCSL</sequence>
<protein>
    <recommendedName>
        <fullName evidence="1">Expansin-like CBD domain-containing protein</fullName>
    </recommendedName>
</protein>
<dbReference type="Pfam" id="PF01357">
    <property type="entry name" value="Expansin_C"/>
    <property type="match status" value="1"/>
</dbReference>
<accession>D5ADT4</accession>
<dbReference type="InterPro" id="IPR036749">
    <property type="entry name" value="Expansin_CBD_sf"/>
</dbReference>
<dbReference type="SUPFAM" id="SSF49590">
    <property type="entry name" value="PHL pollen allergen"/>
    <property type="match status" value="1"/>
</dbReference>
<organism evidence="2">
    <name type="scientific">Picea sitchensis</name>
    <name type="common">Sitka spruce</name>
    <name type="synonym">Pinus sitchensis</name>
    <dbReference type="NCBI Taxonomy" id="3332"/>
    <lineage>
        <taxon>Eukaryota</taxon>
        <taxon>Viridiplantae</taxon>
        <taxon>Streptophyta</taxon>
        <taxon>Embryophyta</taxon>
        <taxon>Tracheophyta</taxon>
        <taxon>Spermatophyta</taxon>
        <taxon>Pinopsida</taxon>
        <taxon>Pinidae</taxon>
        <taxon>Conifers I</taxon>
        <taxon>Pinales</taxon>
        <taxon>Pinaceae</taxon>
        <taxon>Picea</taxon>
    </lineage>
</organism>
<dbReference type="AlphaFoldDB" id="D5ADT4"/>
<name>D5ADT4_PICSI</name>
<feature type="domain" description="Expansin-like CBD" evidence="1">
    <location>
        <begin position="1"/>
        <end position="44"/>
    </location>
</feature>
<dbReference type="PROSITE" id="PS50843">
    <property type="entry name" value="EXPANSIN_CBD"/>
    <property type="match status" value="1"/>
</dbReference>
<evidence type="ECO:0000259" key="1">
    <source>
        <dbReference type="PROSITE" id="PS50843"/>
    </source>
</evidence>